<name>A0AAP0NE05_LIQFO</name>
<sequence length="76" mass="8374">MVLMAGEGSRVLYLVGLCIRVRLPIQAGLQLGLKEIFEVMERLSANSMQADEELCAPIADDTTCENPKCSWVFIVS</sequence>
<dbReference type="Proteomes" id="UP001415857">
    <property type="component" value="Unassembled WGS sequence"/>
</dbReference>
<evidence type="ECO:0000313" key="2">
    <source>
        <dbReference type="Proteomes" id="UP001415857"/>
    </source>
</evidence>
<evidence type="ECO:0000313" key="1">
    <source>
        <dbReference type="EMBL" id="KAK9271210.1"/>
    </source>
</evidence>
<dbReference type="EMBL" id="JBBPBK010000014">
    <property type="protein sequence ID" value="KAK9271210.1"/>
    <property type="molecule type" value="Genomic_DNA"/>
</dbReference>
<protein>
    <submittedName>
        <fullName evidence="1">Uncharacterized protein</fullName>
    </submittedName>
</protein>
<proteinExistence type="predicted"/>
<reference evidence="1 2" key="1">
    <citation type="journal article" date="2024" name="Plant J.">
        <title>Genome sequences and population genomics reveal climatic adaptation and genomic divergence between two closely related sweetgum species.</title>
        <authorList>
            <person name="Xu W.Q."/>
            <person name="Ren C.Q."/>
            <person name="Zhang X.Y."/>
            <person name="Comes H.P."/>
            <person name="Liu X.H."/>
            <person name="Li Y.G."/>
            <person name="Kettle C.J."/>
            <person name="Jalonen R."/>
            <person name="Gaisberger H."/>
            <person name="Ma Y.Z."/>
            <person name="Qiu Y.X."/>
        </authorList>
    </citation>
    <scope>NUCLEOTIDE SEQUENCE [LARGE SCALE GENOMIC DNA]</scope>
    <source>
        <strain evidence="1">Hangzhou</strain>
    </source>
</reference>
<keyword evidence="2" id="KW-1185">Reference proteome</keyword>
<comment type="caution">
    <text evidence="1">The sequence shown here is derived from an EMBL/GenBank/DDBJ whole genome shotgun (WGS) entry which is preliminary data.</text>
</comment>
<gene>
    <name evidence="1" type="ORF">L1049_026800</name>
</gene>
<organism evidence="1 2">
    <name type="scientific">Liquidambar formosana</name>
    <name type="common">Formosan gum</name>
    <dbReference type="NCBI Taxonomy" id="63359"/>
    <lineage>
        <taxon>Eukaryota</taxon>
        <taxon>Viridiplantae</taxon>
        <taxon>Streptophyta</taxon>
        <taxon>Embryophyta</taxon>
        <taxon>Tracheophyta</taxon>
        <taxon>Spermatophyta</taxon>
        <taxon>Magnoliopsida</taxon>
        <taxon>eudicotyledons</taxon>
        <taxon>Gunneridae</taxon>
        <taxon>Pentapetalae</taxon>
        <taxon>Saxifragales</taxon>
        <taxon>Altingiaceae</taxon>
        <taxon>Liquidambar</taxon>
    </lineage>
</organism>
<dbReference type="AlphaFoldDB" id="A0AAP0NE05"/>
<accession>A0AAP0NE05</accession>